<evidence type="ECO:0000313" key="17">
    <source>
        <dbReference type="EMBL" id="KAK4284546.1"/>
    </source>
</evidence>
<dbReference type="FunFam" id="3.80.10.10:FF:000722">
    <property type="entry name" value="Leucine-rich repeat receptor-like protein kinase"/>
    <property type="match status" value="1"/>
</dbReference>
<keyword evidence="10 14" id="KW-0472">Membrane</keyword>
<dbReference type="Gene3D" id="1.10.510.10">
    <property type="entry name" value="Transferase(Phosphotransferase) domain 1"/>
    <property type="match status" value="1"/>
</dbReference>
<feature type="region of interest" description="Disordered" evidence="13">
    <location>
        <begin position="405"/>
        <end position="427"/>
    </location>
</feature>
<keyword evidence="2" id="KW-0597">Phosphoprotein</keyword>
<sequence length="748" mass="81870">MNLYSKKLHRFWCKVSFFLALLLLPSPPPSSALNTDGVSLLSFKYSILSDPLSVLGSWNYNDENPCSWNGVTCDEIESPGTMLRVTSLVLPNSQLLGSISEQLGNIPYLQRLDLSTNFLNGSLPSSIFNSSELRVLSLANNVISGELPELVGQLKNLQVLNLSDNAFGGSVPENLTGLKNLTFVSLRSNYFSGQVPSGFNFVQVIDLSSNLLNGSLPNNFGGERLRYLNLSYNKISGIIPPKFATLIPENSTIDLAFNNLTGAIPESPVLLNQKTEYFAGNGDDLCGKPLENLCSIPSTLSIPPLNTTTTTTSSTPAIAVIPKTIDTNPETNTTTNGSSNGLKPTTIVAIVLGDLAGIAILAMAIFFFVYHQRITRDQAKAKEDSCVAVKPLTRLHFSCLKTKEDSTSSETTGSDGSDSDHESTKIHITTSNLPKEVALVTLDAETELDSETLLKASACMLGTTRRESIVYRAVLEDGRAFAVRRIGECGFEKKKDFENHMKIIAKIRHPNLVKVRGFCWGEDEKLVICDYIPNGSLASSFSHRRAGCSSPLNWPLEVRLKIAKGIARGLAFIHEKKHVHGNIKPSNILLSSEMEPVISDFGLDRLRPAGSMVNRGSQPDLLPHIGSSGGTHQMLPYQAPESLLQSGQVQQPKAKWDVYSFGIVLLELLSGRVFSDRELDWWLKEGGSVEDGKTRVLRMVDVGIKSEVEGKEETTLVCFKLGFRCASLQPQKRPSMKEALQILEKITY</sequence>
<dbReference type="SUPFAM" id="SSF52058">
    <property type="entry name" value="L domain-like"/>
    <property type="match status" value="1"/>
</dbReference>
<dbReference type="InterPro" id="IPR032675">
    <property type="entry name" value="LRR_dom_sf"/>
</dbReference>
<proteinExistence type="predicted"/>
<dbReference type="InterPro" id="IPR000719">
    <property type="entry name" value="Prot_kinase_dom"/>
</dbReference>
<dbReference type="InterPro" id="IPR046959">
    <property type="entry name" value="PRK1-6/SRF4-like"/>
</dbReference>
<keyword evidence="18" id="KW-1185">Reference proteome</keyword>
<dbReference type="PANTHER" id="PTHR48007:SF47">
    <property type="entry name" value="PROTEIN KINASE DOMAIN-CONTAINING PROTEIN"/>
    <property type="match status" value="1"/>
</dbReference>
<protein>
    <recommendedName>
        <fullName evidence="16">Protein kinase domain-containing protein</fullName>
    </recommendedName>
</protein>
<evidence type="ECO:0000256" key="13">
    <source>
        <dbReference type="SAM" id="MobiDB-lite"/>
    </source>
</evidence>
<dbReference type="FunFam" id="3.80.10.10:FF:000101">
    <property type="entry name" value="LRR receptor-like serine/threonine-protein kinase ERECTA"/>
    <property type="match status" value="1"/>
</dbReference>
<evidence type="ECO:0000256" key="12">
    <source>
        <dbReference type="ARBA" id="ARBA00023180"/>
    </source>
</evidence>
<accession>A0AAE1N8A0</accession>
<reference evidence="17" key="1">
    <citation type="submission" date="2023-10" db="EMBL/GenBank/DDBJ databases">
        <title>Chromosome-level genome of the transformable northern wattle, Acacia crassicarpa.</title>
        <authorList>
            <person name="Massaro I."/>
            <person name="Sinha N.R."/>
            <person name="Poethig S."/>
            <person name="Leichty A.R."/>
        </authorList>
    </citation>
    <scope>NUCLEOTIDE SEQUENCE</scope>
    <source>
        <strain evidence="17">Acra3RX</strain>
        <tissue evidence="17">Leaf</tissue>
    </source>
</reference>
<dbReference type="InterPro" id="IPR013210">
    <property type="entry name" value="LRR_N_plant-typ"/>
</dbReference>
<dbReference type="SUPFAM" id="SSF56112">
    <property type="entry name" value="Protein kinase-like (PK-like)"/>
    <property type="match status" value="1"/>
</dbReference>
<feature type="signal peptide" evidence="15">
    <location>
        <begin position="1"/>
        <end position="32"/>
    </location>
</feature>
<evidence type="ECO:0000256" key="1">
    <source>
        <dbReference type="ARBA" id="ARBA00004479"/>
    </source>
</evidence>
<dbReference type="Gene3D" id="3.80.10.10">
    <property type="entry name" value="Ribonuclease Inhibitor"/>
    <property type="match status" value="2"/>
</dbReference>
<dbReference type="PROSITE" id="PS51450">
    <property type="entry name" value="LRR"/>
    <property type="match status" value="1"/>
</dbReference>
<dbReference type="InterPro" id="IPR001611">
    <property type="entry name" value="Leu-rich_rpt"/>
</dbReference>
<name>A0AAE1N8A0_9FABA</name>
<dbReference type="GO" id="GO:0016020">
    <property type="term" value="C:membrane"/>
    <property type="evidence" value="ECO:0007669"/>
    <property type="project" value="UniProtKB-SubCell"/>
</dbReference>
<evidence type="ECO:0000256" key="3">
    <source>
        <dbReference type="ARBA" id="ARBA00022614"/>
    </source>
</evidence>
<dbReference type="Gene3D" id="3.30.200.20">
    <property type="entry name" value="Phosphorylase Kinase, domain 1"/>
    <property type="match status" value="1"/>
</dbReference>
<dbReference type="Proteomes" id="UP001293593">
    <property type="component" value="Unassembled WGS sequence"/>
</dbReference>
<dbReference type="GO" id="GO:0005524">
    <property type="term" value="F:ATP binding"/>
    <property type="evidence" value="ECO:0007669"/>
    <property type="project" value="UniProtKB-KW"/>
</dbReference>
<evidence type="ECO:0000256" key="6">
    <source>
        <dbReference type="ARBA" id="ARBA00022737"/>
    </source>
</evidence>
<dbReference type="PROSITE" id="PS50011">
    <property type="entry name" value="PROTEIN_KINASE_DOM"/>
    <property type="match status" value="1"/>
</dbReference>
<dbReference type="GO" id="GO:0004672">
    <property type="term" value="F:protein kinase activity"/>
    <property type="evidence" value="ECO:0007669"/>
    <property type="project" value="InterPro"/>
</dbReference>
<feature type="chain" id="PRO_5042164948" description="Protein kinase domain-containing protein" evidence="15">
    <location>
        <begin position="33"/>
        <end position="748"/>
    </location>
</feature>
<evidence type="ECO:0000256" key="10">
    <source>
        <dbReference type="ARBA" id="ARBA00023136"/>
    </source>
</evidence>
<keyword evidence="11" id="KW-0675">Receptor</keyword>
<evidence type="ECO:0000259" key="16">
    <source>
        <dbReference type="PROSITE" id="PS50011"/>
    </source>
</evidence>
<comment type="caution">
    <text evidence="17">The sequence shown here is derived from an EMBL/GenBank/DDBJ whole genome shotgun (WGS) entry which is preliminary data.</text>
</comment>
<evidence type="ECO:0000256" key="15">
    <source>
        <dbReference type="SAM" id="SignalP"/>
    </source>
</evidence>
<dbReference type="Pfam" id="PF00560">
    <property type="entry name" value="LRR_1"/>
    <property type="match status" value="4"/>
</dbReference>
<keyword evidence="4 14" id="KW-0812">Transmembrane</keyword>
<dbReference type="PANTHER" id="PTHR48007">
    <property type="entry name" value="LEUCINE-RICH REPEAT RECEPTOR-LIKE PROTEIN KINASE PXC1"/>
    <property type="match status" value="1"/>
</dbReference>
<keyword evidence="12" id="KW-0325">Glycoprotein</keyword>
<keyword evidence="3" id="KW-0433">Leucine-rich repeat</keyword>
<dbReference type="Pfam" id="PF08263">
    <property type="entry name" value="LRRNT_2"/>
    <property type="match status" value="1"/>
</dbReference>
<keyword evidence="6" id="KW-0677">Repeat</keyword>
<evidence type="ECO:0000256" key="11">
    <source>
        <dbReference type="ARBA" id="ARBA00023170"/>
    </source>
</evidence>
<evidence type="ECO:0000256" key="9">
    <source>
        <dbReference type="ARBA" id="ARBA00022989"/>
    </source>
</evidence>
<keyword evidence="5 15" id="KW-0732">Signal</keyword>
<gene>
    <name evidence="17" type="ORF">QN277_001363</name>
</gene>
<keyword evidence="7" id="KW-0547">Nucleotide-binding</keyword>
<evidence type="ECO:0000256" key="7">
    <source>
        <dbReference type="ARBA" id="ARBA00022741"/>
    </source>
</evidence>
<dbReference type="AlphaFoldDB" id="A0AAE1N8A0"/>
<evidence type="ECO:0000256" key="8">
    <source>
        <dbReference type="ARBA" id="ARBA00022840"/>
    </source>
</evidence>
<dbReference type="Pfam" id="PF00069">
    <property type="entry name" value="Pkinase"/>
    <property type="match status" value="1"/>
</dbReference>
<keyword evidence="8" id="KW-0067">ATP-binding</keyword>
<feature type="domain" description="Protein kinase" evidence="16">
    <location>
        <begin position="455"/>
        <end position="748"/>
    </location>
</feature>
<evidence type="ECO:0000256" key="5">
    <source>
        <dbReference type="ARBA" id="ARBA00022729"/>
    </source>
</evidence>
<evidence type="ECO:0000256" key="4">
    <source>
        <dbReference type="ARBA" id="ARBA00022692"/>
    </source>
</evidence>
<dbReference type="EMBL" id="JAWXYG010000001">
    <property type="protein sequence ID" value="KAK4284546.1"/>
    <property type="molecule type" value="Genomic_DNA"/>
</dbReference>
<comment type="subcellular location">
    <subcellularLocation>
        <location evidence="1">Membrane</location>
        <topology evidence="1">Single-pass type I membrane protein</topology>
    </subcellularLocation>
</comment>
<feature type="transmembrane region" description="Helical" evidence="14">
    <location>
        <begin position="347"/>
        <end position="370"/>
    </location>
</feature>
<evidence type="ECO:0000256" key="14">
    <source>
        <dbReference type="SAM" id="Phobius"/>
    </source>
</evidence>
<evidence type="ECO:0000313" key="18">
    <source>
        <dbReference type="Proteomes" id="UP001293593"/>
    </source>
</evidence>
<dbReference type="InterPro" id="IPR011009">
    <property type="entry name" value="Kinase-like_dom_sf"/>
</dbReference>
<keyword evidence="9 14" id="KW-1133">Transmembrane helix</keyword>
<organism evidence="17 18">
    <name type="scientific">Acacia crassicarpa</name>
    <name type="common">northern wattle</name>
    <dbReference type="NCBI Taxonomy" id="499986"/>
    <lineage>
        <taxon>Eukaryota</taxon>
        <taxon>Viridiplantae</taxon>
        <taxon>Streptophyta</taxon>
        <taxon>Embryophyta</taxon>
        <taxon>Tracheophyta</taxon>
        <taxon>Spermatophyta</taxon>
        <taxon>Magnoliopsida</taxon>
        <taxon>eudicotyledons</taxon>
        <taxon>Gunneridae</taxon>
        <taxon>Pentapetalae</taxon>
        <taxon>rosids</taxon>
        <taxon>fabids</taxon>
        <taxon>Fabales</taxon>
        <taxon>Fabaceae</taxon>
        <taxon>Caesalpinioideae</taxon>
        <taxon>mimosoid clade</taxon>
        <taxon>Acacieae</taxon>
        <taxon>Acacia</taxon>
    </lineage>
</organism>
<evidence type="ECO:0000256" key="2">
    <source>
        <dbReference type="ARBA" id="ARBA00022553"/>
    </source>
</evidence>